<organism evidence="2 3">
    <name type="scientific">Symbiodinium microadriaticum</name>
    <name type="common">Dinoflagellate</name>
    <name type="synonym">Zooxanthella microadriatica</name>
    <dbReference type="NCBI Taxonomy" id="2951"/>
    <lineage>
        <taxon>Eukaryota</taxon>
        <taxon>Sar</taxon>
        <taxon>Alveolata</taxon>
        <taxon>Dinophyceae</taxon>
        <taxon>Suessiales</taxon>
        <taxon>Symbiodiniaceae</taxon>
        <taxon>Symbiodinium</taxon>
    </lineage>
</organism>
<protein>
    <recommendedName>
        <fullName evidence="4">Transmembrane protein</fullName>
    </recommendedName>
</protein>
<keyword evidence="1" id="KW-1133">Transmembrane helix</keyword>
<sequence length="105" mass="11982">MGLVTTSSLWWSLDFVILVALLVSYYDFSSTFSAVVTSWWRRLWLAWSFWAQDCAVGLELPLPDPSVEYSFCGHKLLFEVTSLFLLIVGLSDCSLFLLGVYLHHP</sequence>
<keyword evidence="1" id="KW-0812">Transmembrane</keyword>
<evidence type="ECO:0008006" key="4">
    <source>
        <dbReference type="Google" id="ProtNLM"/>
    </source>
</evidence>
<evidence type="ECO:0000256" key="1">
    <source>
        <dbReference type="SAM" id="Phobius"/>
    </source>
</evidence>
<keyword evidence="1" id="KW-0472">Membrane</keyword>
<keyword evidence="3" id="KW-1185">Reference proteome</keyword>
<evidence type="ECO:0000313" key="3">
    <source>
        <dbReference type="Proteomes" id="UP000186817"/>
    </source>
</evidence>
<dbReference type="Proteomes" id="UP000186817">
    <property type="component" value="Unassembled WGS sequence"/>
</dbReference>
<feature type="transmembrane region" description="Helical" evidence="1">
    <location>
        <begin position="82"/>
        <end position="102"/>
    </location>
</feature>
<name>A0A1Q9DI39_SYMMI</name>
<reference evidence="2 3" key="1">
    <citation type="submission" date="2016-02" db="EMBL/GenBank/DDBJ databases">
        <title>Genome analysis of coral dinoflagellate symbionts highlights evolutionary adaptations to a symbiotic lifestyle.</title>
        <authorList>
            <person name="Aranda M."/>
            <person name="Li Y."/>
            <person name="Liew Y.J."/>
            <person name="Baumgarten S."/>
            <person name="Simakov O."/>
            <person name="Wilson M."/>
            <person name="Piel J."/>
            <person name="Ashoor H."/>
            <person name="Bougouffa S."/>
            <person name="Bajic V.B."/>
            <person name="Ryu T."/>
            <person name="Ravasi T."/>
            <person name="Bayer T."/>
            <person name="Micklem G."/>
            <person name="Kim H."/>
            <person name="Bhak J."/>
            <person name="Lajeunesse T.C."/>
            <person name="Voolstra C.R."/>
        </authorList>
    </citation>
    <scope>NUCLEOTIDE SEQUENCE [LARGE SCALE GENOMIC DNA]</scope>
    <source>
        <strain evidence="2 3">CCMP2467</strain>
    </source>
</reference>
<comment type="caution">
    <text evidence="2">The sequence shown here is derived from an EMBL/GenBank/DDBJ whole genome shotgun (WGS) entry which is preliminary data.</text>
</comment>
<gene>
    <name evidence="2" type="ORF">AK812_SmicGene23072</name>
</gene>
<dbReference type="EMBL" id="LSRX01000524">
    <property type="protein sequence ID" value="OLP94861.1"/>
    <property type="molecule type" value="Genomic_DNA"/>
</dbReference>
<feature type="transmembrane region" description="Helical" evidence="1">
    <location>
        <begin position="15"/>
        <end position="36"/>
    </location>
</feature>
<dbReference type="AlphaFoldDB" id="A0A1Q9DI39"/>
<evidence type="ECO:0000313" key="2">
    <source>
        <dbReference type="EMBL" id="OLP94861.1"/>
    </source>
</evidence>
<proteinExistence type="predicted"/>
<accession>A0A1Q9DI39</accession>